<dbReference type="Pfam" id="PF00231">
    <property type="entry name" value="ATP-synt"/>
    <property type="match status" value="1"/>
</dbReference>
<evidence type="ECO:0000313" key="12">
    <source>
        <dbReference type="Proteomes" id="UP000034600"/>
    </source>
</evidence>
<reference evidence="11 12" key="1">
    <citation type="journal article" date="2015" name="Nature">
        <title>rRNA introns, odd ribosomes, and small enigmatic genomes across a large radiation of phyla.</title>
        <authorList>
            <person name="Brown C.T."/>
            <person name="Hug L.A."/>
            <person name="Thomas B.C."/>
            <person name="Sharon I."/>
            <person name="Castelle C.J."/>
            <person name="Singh A."/>
            <person name="Wilkins M.J."/>
            <person name="Williams K.H."/>
            <person name="Banfield J.F."/>
        </authorList>
    </citation>
    <scope>NUCLEOTIDE SEQUENCE [LARGE SCALE GENOMIC DNA]</scope>
</reference>
<dbReference type="PANTHER" id="PTHR11693:SF22">
    <property type="entry name" value="ATP SYNTHASE SUBUNIT GAMMA, MITOCHONDRIAL"/>
    <property type="match status" value="1"/>
</dbReference>
<dbReference type="HAMAP" id="MF_00815">
    <property type="entry name" value="ATP_synth_gamma_bact"/>
    <property type="match status" value="1"/>
</dbReference>
<dbReference type="CDD" id="cd12151">
    <property type="entry name" value="F1-ATPase_gamma"/>
    <property type="match status" value="1"/>
</dbReference>
<dbReference type="GO" id="GO:0005886">
    <property type="term" value="C:plasma membrane"/>
    <property type="evidence" value="ECO:0007669"/>
    <property type="project" value="UniProtKB-SubCell"/>
</dbReference>
<evidence type="ECO:0000256" key="10">
    <source>
        <dbReference type="HAMAP-Rule" id="MF_00815"/>
    </source>
</evidence>
<name>A0A0G1X9R7_9BACT</name>
<evidence type="ECO:0000256" key="4">
    <source>
        <dbReference type="ARBA" id="ARBA00022448"/>
    </source>
</evidence>
<dbReference type="NCBIfam" id="TIGR01146">
    <property type="entry name" value="ATPsyn_F1gamma"/>
    <property type="match status" value="1"/>
</dbReference>
<evidence type="ECO:0000256" key="1">
    <source>
        <dbReference type="ARBA" id="ARBA00003456"/>
    </source>
</evidence>
<keyword evidence="9 10" id="KW-0066">ATP synthesis</keyword>
<dbReference type="SUPFAM" id="SSF52943">
    <property type="entry name" value="ATP synthase (F1-ATPase), gamma subunit"/>
    <property type="match status" value="1"/>
</dbReference>
<comment type="function">
    <text evidence="1 10">Produces ATP from ADP in the presence of a proton gradient across the membrane. The gamma chain is believed to be important in regulating ATPase activity and the flow of protons through the CF(0) complex.</text>
</comment>
<dbReference type="GO" id="GO:0046933">
    <property type="term" value="F:proton-transporting ATP synthase activity, rotational mechanism"/>
    <property type="evidence" value="ECO:0007669"/>
    <property type="project" value="UniProtKB-UniRule"/>
</dbReference>
<comment type="similarity">
    <text evidence="3 10">Belongs to the ATPase gamma chain family.</text>
</comment>
<dbReference type="PANTHER" id="PTHR11693">
    <property type="entry name" value="ATP SYNTHASE GAMMA CHAIN"/>
    <property type="match status" value="1"/>
</dbReference>
<keyword evidence="6 10" id="KW-0406">Ion transport</keyword>
<evidence type="ECO:0000313" key="11">
    <source>
        <dbReference type="EMBL" id="KKU99318.1"/>
    </source>
</evidence>
<comment type="subunit">
    <text evidence="10">F-type ATPases have 2 components, CF(1) - the catalytic core - and CF(0) - the membrane proton channel. CF(1) has five subunits: alpha(3), beta(3), gamma(1), delta(1), epsilon(1). CF(0) has three main subunits: a, b and c.</text>
</comment>
<keyword evidence="8 10" id="KW-0139">CF(1)</keyword>
<comment type="subcellular location">
    <subcellularLocation>
        <location evidence="10">Cell membrane</location>
        <topology evidence="10">Peripheral membrane protein</topology>
    </subcellularLocation>
    <subcellularLocation>
        <location evidence="2">Membrane</location>
        <topology evidence="2">Peripheral membrane protein</topology>
    </subcellularLocation>
</comment>
<sequence length="279" mass="30771">MKMRKSQEVALRSRPYALAALEILSNLSGKVTQADFFSPLLEKREVRKICLLTVTSDKGLCGAFNGNVLRKAVDLVGNFKVPVEFIAVGKKGADFLKKRNFKLYKEITGAGDFGATEETKFLADLLGEVYESGRYDEIYAVYTNFLSVMKQEVVVDKILPFSAESIKKRIDEIIPRRGKYAGAPKVLGGSGTGFGEYLFEPSPEAVLNRLLPMFLEIQVYHVILEANASEHSARMVAMKNAGDNAEDLISALTLSYNKARQAQITKELTEITAGVSALQ</sequence>
<dbReference type="Proteomes" id="UP000034600">
    <property type="component" value="Unassembled WGS sequence"/>
</dbReference>
<gene>
    <name evidence="10" type="primary">atpG</name>
    <name evidence="11" type="ORF">UY32_C0002G0054</name>
</gene>
<dbReference type="InterPro" id="IPR035968">
    <property type="entry name" value="ATP_synth_F1_ATPase_gsu"/>
</dbReference>
<evidence type="ECO:0000256" key="5">
    <source>
        <dbReference type="ARBA" id="ARBA00022781"/>
    </source>
</evidence>
<dbReference type="PRINTS" id="PR00126">
    <property type="entry name" value="ATPASEGAMMA"/>
</dbReference>
<dbReference type="Gene3D" id="1.10.287.80">
    <property type="entry name" value="ATP synthase, gamma subunit, helix hairpin domain"/>
    <property type="match status" value="1"/>
</dbReference>
<keyword evidence="11" id="KW-0378">Hydrolase</keyword>
<organism evidence="11 12">
    <name type="scientific">Candidatus Jorgensenbacteria bacterium GW2011_GWC1_48_8</name>
    <dbReference type="NCBI Taxonomy" id="1618666"/>
    <lineage>
        <taxon>Bacteria</taxon>
        <taxon>Candidatus Joergenseniibacteriota</taxon>
    </lineage>
</organism>
<keyword evidence="4 10" id="KW-0813">Transport</keyword>
<evidence type="ECO:0000256" key="7">
    <source>
        <dbReference type="ARBA" id="ARBA00023136"/>
    </source>
</evidence>
<protein>
    <recommendedName>
        <fullName evidence="10">ATP synthase gamma chain</fullName>
    </recommendedName>
    <alternativeName>
        <fullName evidence="10">ATP synthase F1 sector gamma subunit</fullName>
    </alternativeName>
    <alternativeName>
        <fullName evidence="10">F-ATPase gamma subunit</fullName>
    </alternativeName>
</protein>
<dbReference type="InterPro" id="IPR000131">
    <property type="entry name" value="ATP_synth_F1_gsu"/>
</dbReference>
<keyword evidence="7 10" id="KW-0472">Membrane</keyword>
<accession>A0A0G1X9R7</accession>
<dbReference type="Gene3D" id="3.40.1380.10">
    <property type="match status" value="1"/>
</dbReference>
<dbReference type="EMBL" id="LCPO01000002">
    <property type="protein sequence ID" value="KKU99318.1"/>
    <property type="molecule type" value="Genomic_DNA"/>
</dbReference>
<evidence type="ECO:0000256" key="2">
    <source>
        <dbReference type="ARBA" id="ARBA00004170"/>
    </source>
</evidence>
<dbReference type="GO" id="GO:0005524">
    <property type="term" value="F:ATP binding"/>
    <property type="evidence" value="ECO:0007669"/>
    <property type="project" value="UniProtKB-UniRule"/>
</dbReference>
<comment type="caution">
    <text evidence="11">The sequence shown here is derived from an EMBL/GenBank/DDBJ whole genome shotgun (WGS) entry which is preliminary data.</text>
</comment>
<evidence type="ECO:0000256" key="8">
    <source>
        <dbReference type="ARBA" id="ARBA00023196"/>
    </source>
</evidence>
<keyword evidence="10" id="KW-1003">Cell membrane</keyword>
<evidence type="ECO:0000256" key="9">
    <source>
        <dbReference type="ARBA" id="ARBA00023310"/>
    </source>
</evidence>
<dbReference type="GO" id="GO:0016787">
    <property type="term" value="F:hydrolase activity"/>
    <property type="evidence" value="ECO:0007669"/>
    <property type="project" value="UniProtKB-KW"/>
</dbReference>
<dbReference type="GO" id="GO:0045259">
    <property type="term" value="C:proton-transporting ATP synthase complex"/>
    <property type="evidence" value="ECO:0007669"/>
    <property type="project" value="UniProtKB-KW"/>
</dbReference>
<dbReference type="GO" id="GO:0042777">
    <property type="term" value="P:proton motive force-driven plasma membrane ATP synthesis"/>
    <property type="evidence" value="ECO:0007669"/>
    <property type="project" value="UniProtKB-UniRule"/>
</dbReference>
<keyword evidence="5 10" id="KW-0375">Hydrogen ion transport</keyword>
<dbReference type="AlphaFoldDB" id="A0A0G1X9R7"/>
<evidence type="ECO:0000256" key="3">
    <source>
        <dbReference type="ARBA" id="ARBA00007681"/>
    </source>
</evidence>
<evidence type="ECO:0000256" key="6">
    <source>
        <dbReference type="ARBA" id="ARBA00023065"/>
    </source>
</evidence>
<proteinExistence type="inferred from homology"/>
<dbReference type="PATRIC" id="fig|1618666.3.peg.103"/>